<feature type="transmembrane region" description="Helical" evidence="7">
    <location>
        <begin position="234"/>
        <end position="257"/>
    </location>
</feature>
<evidence type="ECO:0000256" key="7">
    <source>
        <dbReference type="RuleBase" id="RU363032"/>
    </source>
</evidence>
<dbReference type="InterPro" id="IPR000515">
    <property type="entry name" value="MetI-like"/>
</dbReference>
<evidence type="ECO:0000256" key="3">
    <source>
        <dbReference type="ARBA" id="ARBA00022475"/>
    </source>
</evidence>
<comment type="similarity">
    <text evidence="7">Belongs to the binding-protein-dependent transport system permease family.</text>
</comment>
<evidence type="ECO:0000313" key="9">
    <source>
        <dbReference type="EMBL" id="GEL23097.1"/>
    </source>
</evidence>
<comment type="subcellular location">
    <subcellularLocation>
        <location evidence="1 7">Cell membrane</location>
        <topology evidence="1 7">Multi-pass membrane protein</topology>
    </subcellularLocation>
</comment>
<keyword evidence="6 7" id="KW-0472">Membrane</keyword>
<accession>A0A511DEX7</accession>
<dbReference type="PANTHER" id="PTHR43386:SF25">
    <property type="entry name" value="PEPTIDE ABC TRANSPORTER PERMEASE PROTEIN"/>
    <property type="match status" value="1"/>
</dbReference>
<feature type="domain" description="ABC transmembrane type-1" evidence="8">
    <location>
        <begin position="69"/>
        <end position="257"/>
    </location>
</feature>
<dbReference type="Proteomes" id="UP000321685">
    <property type="component" value="Unassembled WGS sequence"/>
</dbReference>
<dbReference type="InterPro" id="IPR035906">
    <property type="entry name" value="MetI-like_sf"/>
</dbReference>
<evidence type="ECO:0000256" key="6">
    <source>
        <dbReference type="ARBA" id="ARBA00023136"/>
    </source>
</evidence>
<keyword evidence="2 7" id="KW-0813">Transport</keyword>
<gene>
    <name evidence="9" type="ORF">PSU4_20510</name>
</gene>
<protein>
    <recommendedName>
        <fullName evidence="8">ABC transmembrane type-1 domain-containing protein</fullName>
    </recommendedName>
</protein>
<evidence type="ECO:0000256" key="2">
    <source>
        <dbReference type="ARBA" id="ARBA00022448"/>
    </source>
</evidence>
<evidence type="ECO:0000313" key="10">
    <source>
        <dbReference type="Proteomes" id="UP000321685"/>
    </source>
</evidence>
<dbReference type="AlphaFoldDB" id="A0A511DEX7"/>
<feature type="transmembrane region" description="Helical" evidence="7">
    <location>
        <begin position="12"/>
        <end position="29"/>
    </location>
</feature>
<keyword evidence="4 7" id="KW-0812">Transmembrane</keyword>
<feature type="transmembrane region" description="Helical" evidence="7">
    <location>
        <begin position="195"/>
        <end position="214"/>
    </location>
</feature>
<evidence type="ECO:0000256" key="1">
    <source>
        <dbReference type="ARBA" id="ARBA00004651"/>
    </source>
</evidence>
<sequence length="269" mass="27177">MRWPGTRVASGVLAVLLVVIVVGPLVAPYDPAAPVGLPYEPPTPQALLGTDALGRDLLSRILDGGLPMLGTALAGAVAGSALGTVAGLLAAWWDGRSGRSRWVEGAVLRPLDTLAIVPPMLLVLLILTAFTGHAGLVLAVALTGVPLSARVLRAAAAPVVTRAHVEAAVARGEGPAWIVGRELLPLVAGPLVADLGIRFVAAIYVVTAAGFLGVGPSGTDWGTLIVEALPGVELAPLLLAVPVVLVALLAVSVTVLADDAVRRSRAVLA</sequence>
<organism evidence="9 10">
    <name type="scientific">Pseudonocardia sulfidoxydans NBRC 16205</name>
    <dbReference type="NCBI Taxonomy" id="1223511"/>
    <lineage>
        <taxon>Bacteria</taxon>
        <taxon>Bacillati</taxon>
        <taxon>Actinomycetota</taxon>
        <taxon>Actinomycetes</taxon>
        <taxon>Pseudonocardiales</taxon>
        <taxon>Pseudonocardiaceae</taxon>
        <taxon>Pseudonocardia</taxon>
    </lineage>
</organism>
<dbReference type="GO" id="GO:0055085">
    <property type="term" value="P:transmembrane transport"/>
    <property type="evidence" value="ECO:0007669"/>
    <property type="project" value="InterPro"/>
</dbReference>
<reference evidence="9 10" key="1">
    <citation type="submission" date="2019-07" db="EMBL/GenBank/DDBJ databases">
        <title>Whole genome shotgun sequence of Pseudonocardia sulfidoxydans NBRC 16205.</title>
        <authorList>
            <person name="Hosoyama A."/>
            <person name="Uohara A."/>
            <person name="Ohji S."/>
            <person name="Ichikawa N."/>
        </authorList>
    </citation>
    <scope>NUCLEOTIDE SEQUENCE [LARGE SCALE GENOMIC DNA]</scope>
    <source>
        <strain evidence="9 10">NBRC 16205</strain>
    </source>
</reference>
<keyword evidence="10" id="KW-1185">Reference proteome</keyword>
<comment type="caution">
    <text evidence="9">The sequence shown here is derived from an EMBL/GenBank/DDBJ whole genome shotgun (WGS) entry which is preliminary data.</text>
</comment>
<dbReference type="Gene3D" id="1.10.3720.10">
    <property type="entry name" value="MetI-like"/>
    <property type="match status" value="1"/>
</dbReference>
<name>A0A511DEX7_9PSEU</name>
<dbReference type="CDD" id="cd06261">
    <property type="entry name" value="TM_PBP2"/>
    <property type="match status" value="1"/>
</dbReference>
<dbReference type="Pfam" id="PF00528">
    <property type="entry name" value="BPD_transp_1"/>
    <property type="match status" value="1"/>
</dbReference>
<feature type="transmembrane region" description="Helical" evidence="7">
    <location>
        <begin position="113"/>
        <end position="130"/>
    </location>
</feature>
<evidence type="ECO:0000256" key="5">
    <source>
        <dbReference type="ARBA" id="ARBA00022989"/>
    </source>
</evidence>
<dbReference type="PANTHER" id="PTHR43386">
    <property type="entry name" value="OLIGOPEPTIDE TRANSPORT SYSTEM PERMEASE PROTEIN APPC"/>
    <property type="match status" value="1"/>
</dbReference>
<dbReference type="GO" id="GO:0005886">
    <property type="term" value="C:plasma membrane"/>
    <property type="evidence" value="ECO:0007669"/>
    <property type="project" value="UniProtKB-SubCell"/>
</dbReference>
<feature type="transmembrane region" description="Helical" evidence="7">
    <location>
        <begin position="72"/>
        <end position="93"/>
    </location>
</feature>
<dbReference type="EMBL" id="BJVJ01000015">
    <property type="protein sequence ID" value="GEL23097.1"/>
    <property type="molecule type" value="Genomic_DNA"/>
</dbReference>
<dbReference type="InterPro" id="IPR050366">
    <property type="entry name" value="BP-dependent_transpt_permease"/>
</dbReference>
<evidence type="ECO:0000256" key="4">
    <source>
        <dbReference type="ARBA" id="ARBA00022692"/>
    </source>
</evidence>
<proteinExistence type="inferred from homology"/>
<keyword evidence="3" id="KW-1003">Cell membrane</keyword>
<evidence type="ECO:0000259" key="8">
    <source>
        <dbReference type="PROSITE" id="PS50928"/>
    </source>
</evidence>
<dbReference type="RefSeq" id="WP_147105527.1">
    <property type="nucleotide sequence ID" value="NZ_BJVJ01000015.1"/>
</dbReference>
<feature type="transmembrane region" description="Helical" evidence="7">
    <location>
        <begin position="136"/>
        <end position="152"/>
    </location>
</feature>
<dbReference type="PROSITE" id="PS50928">
    <property type="entry name" value="ABC_TM1"/>
    <property type="match status" value="1"/>
</dbReference>
<dbReference type="OrthoDB" id="6637947at2"/>
<dbReference type="SUPFAM" id="SSF161098">
    <property type="entry name" value="MetI-like"/>
    <property type="match status" value="1"/>
</dbReference>
<keyword evidence="5 7" id="KW-1133">Transmembrane helix</keyword>